<organism evidence="2 3">
    <name type="scientific">Aliivibrio fischeri</name>
    <name type="common">Vibrio fischeri</name>
    <dbReference type="NCBI Taxonomy" id="668"/>
    <lineage>
        <taxon>Bacteria</taxon>
        <taxon>Pseudomonadati</taxon>
        <taxon>Pseudomonadota</taxon>
        <taxon>Gammaproteobacteria</taxon>
        <taxon>Vibrionales</taxon>
        <taxon>Vibrionaceae</taxon>
        <taxon>Aliivibrio</taxon>
    </lineage>
</organism>
<keyword evidence="1" id="KW-0812">Transmembrane</keyword>
<protein>
    <recommendedName>
        <fullName evidence="4">Wzy</fullName>
    </recommendedName>
</protein>
<feature type="transmembrane region" description="Helical" evidence="1">
    <location>
        <begin position="81"/>
        <end position="101"/>
    </location>
</feature>
<feature type="transmembrane region" description="Helical" evidence="1">
    <location>
        <begin position="189"/>
        <end position="222"/>
    </location>
</feature>
<feature type="transmembrane region" description="Helical" evidence="1">
    <location>
        <begin position="234"/>
        <end position="255"/>
    </location>
</feature>
<accession>A0A510UKP5</accession>
<dbReference type="EMBL" id="BJTZ01000024">
    <property type="protein sequence ID" value="GEK15066.1"/>
    <property type="molecule type" value="Genomic_DNA"/>
</dbReference>
<evidence type="ECO:0008006" key="4">
    <source>
        <dbReference type="Google" id="ProtNLM"/>
    </source>
</evidence>
<feature type="transmembrane region" description="Helical" evidence="1">
    <location>
        <begin position="354"/>
        <end position="371"/>
    </location>
</feature>
<comment type="caution">
    <text evidence="2">The sequence shown here is derived from an EMBL/GenBank/DDBJ whole genome shotgun (WGS) entry which is preliminary data.</text>
</comment>
<evidence type="ECO:0000313" key="2">
    <source>
        <dbReference type="EMBL" id="GEK15066.1"/>
    </source>
</evidence>
<feature type="transmembrane region" description="Helical" evidence="1">
    <location>
        <begin position="12"/>
        <end position="40"/>
    </location>
</feature>
<evidence type="ECO:0000313" key="3">
    <source>
        <dbReference type="Proteomes" id="UP000321787"/>
    </source>
</evidence>
<proteinExistence type="predicted"/>
<keyword evidence="1" id="KW-0472">Membrane</keyword>
<keyword evidence="1" id="KW-1133">Transmembrane helix</keyword>
<feature type="transmembrane region" description="Helical" evidence="1">
    <location>
        <begin position="162"/>
        <end position="183"/>
    </location>
</feature>
<feature type="transmembrane region" description="Helical" evidence="1">
    <location>
        <begin position="52"/>
        <end position="75"/>
    </location>
</feature>
<feature type="transmembrane region" description="Helical" evidence="1">
    <location>
        <begin position="324"/>
        <end position="347"/>
    </location>
</feature>
<name>A0A510UKP5_ALIFS</name>
<evidence type="ECO:0000256" key="1">
    <source>
        <dbReference type="SAM" id="Phobius"/>
    </source>
</evidence>
<gene>
    <name evidence="2" type="ORF">AFI02nite_31020</name>
</gene>
<reference evidence="2 3" key="1">
    <citation type="submission" date="2019-07" db="EMBL/GenBank/DDBJ databases">
        <title>Whole genome shotgun sequence of Aliivibrio fischeri NBRC 101058.</title>
        <authorList>
            <person name="Hosoyama A."/>
            <person name="Uohara A."/>
            <person name="Ohji S."/>
            <person name="Ichikawa N."/>
        </authorList>
    </citation>
    <scope>NUCLEOTIDE SEQUENCE [LARGE SCALE GENOMIC DNA]</scope>
    <source>
        <strain evidence="2 3">NBRC 101058</strain>
    </source>
</reference>
<dbReference type="Proteomes" id="UP000321787">
    <property type="component" value="Unassembled WGS sequence"/>
</dbReference>
<sequence>MLAIMSKFICLIYFLIVFCMPNFGGIYFGEIVTIIVLLYVILTRRIAISNDIYKYMLIGYLILCITMMFAIYSFISNSDGSIYYVFRFARFLFWLFSVYIIKELVVTQYNYHFLVNFIFPVIFLIHALAIVVTYLDILGARSILMTISFAEALIPQYFRASGLWGGFDSASVFMSFGIIYTLVVHKTNIFIRAMLVVLFTLASFLTSARIGFALLAFFFLFFTMLKISDGKITSVIYIMFSMFGLVITLSMIVNFGSDYLPEDFLSTVNRMSEIFVNKGSTTSTDHLITMYYLPDTFSLLLFGNSLDSFSGLNSVSSDVEYVKFIWGVGLPLSLVIFTYTIFVFFILPKKYGCNNDFLLLLSLIASLTFLGSLKGEYIFAFRYVPLFIWFLWLSQRKLVN</sequence>
<feature type="transmembrane region" description="Helical" evidence="1">
    <location>
        <begin position="113"/>
        <end position="132"/>
    </location>
</feature>
<dbReference type="AlphaFoldDB" id="A0A510UKP5"/>